<sequence length="107" mass="12047">MAAHRTARIEARLAPETLAIVRHAAQMEGRSVSDFVASAAYDAAVERIDRHEAVLARMRMRERWSDPAELERSYAEMAADEEYEAEANEWIEGLIGDIEPGEFKLDG</sequence>
<gene>
    <name evidence="3" type="ORF">ABN401_10505</name>
</gene>
<evidence type="ECO:0000256" key="1">
    <source>
        <dbReference type="ARBA" id="ARBA00022649"/>
    </source>
</evidence>
<comment type="similarity">
    <text evidence="2">Belongs to the TacA antitoxin family.</text>
</comment>
<reference evidence="3 4" key="1">
    <citation type="submission" date="2024-06" db="EMBL/GenBank/DDBJ databases">
        <title>Brevundimonas sp. C11.</title>
        <authorList>
            <person name="Maltman C."/>
        </authorList>
    </citation>
    <scope>NUCLEOTIDE SEQUENCE [LARGE SCALE GENOMIC DNA]</scope>
    <source>
        <strain evidence="3 4">C11</strain>
    </source>
</reference>
<proteinExistence type="inferred from homology"/>
<protein>
    <submittedName>
        <fullName evidence="3">DUF1778 domain-containing protein</fullName>
    </submittedName>
</protein>
<dbReference type="PANTHER" id="PTHR35401:SF2">
    <property type="entry name" value="ABC-TYPE TRANSPORT SYSTEM"/>
    <property type="match status" value="1"/>
</dbReference>
<evidence type="ECO:0000256" key="2">
    <source>
        <dbReference type="ARBA" id="ARBA00049988"/>
    </source>
</evidence>
<dbReference type="InterPro" id="IPR010985">
    <property type="entry name" value="Ribbon_hlx_hlx"/>
</dbReference>
<name>A0ABV1NPR5_9CAUL</name>
<dbReference type="InterPro" id="IPR014795">
    <property type="entry name" value="TacA_1-like"/>
</dbReference>
<dbReference type="PANTHER" id="PTHR35401">
    <property type="entry name" value="COPG FAMILY HELIX-TURN-HELIX PROTEIN-RELATED-RELATED"/>
    <property type="match status" value="1"/>
</dbReference>
<dbReference type="Proteomes" id="UP001445732">
    <property type="component" value="Unassembled WGS sequence"/>
</dbReference>
<evidence type="ECO:0000313" key="4">
    <source>
        <dbReference type="Proteomes" id="UP001445732"/>
    </source>
</evidence>
<dbReference type="Gene3D" id="1.20.5.780">
    <property type="entry name" value="Single helix bin"/>
    <property type="match status" value="1"/>
</dbReference>
<dbReference type="EMBL" id="JBEGDD010000008">
    <property type="protein sequence ID" value="MEQ7155638.1"/>
    <property type="molecule type" value="Genomic_DNA"/>
</dbReference>
<dbReference type="RefSeq" id="WP_349684794.1">
    <property type="nucleotide sequence ID" value="NZ_JBEGDD010000008.1"/>
</dbReference>
<evidence type="ECO:0000313" key="3">
    <source>
        <dbReference type="EMBL" id="MEQ7155638.1"/>
    </source>
</evidence>
<organism evidence="3 4">
    <name type="scientific">Brevundimonas aurifodinae</name>
    <dbReference type="NCBI Taxonomy" id="1508312"/>
    <lineage>
        <taxon>Bacteria</taxon>
        <taxon>Pseudomonadati</taxon>
        <taxon>Pseudomonadota</taxon>
        <taxon>Alphaproteobacteria</taxon>
        <taxon>Caulobacterales</taxon>
        <taxon>Caulobacteraceae</taxon>
        <taxon>Brevundimonas</taxon>
    </lineage>
</organism>
<accession>A0ABV1NPR5</accession>
<dbReference type="SUPFAM" id="SSF47598">
    <property type="entry name" value="Ribbon-helix-helix"/>
    <property type="match status" value="1"/>
</dbReference>
<dbReference type="Pfam" id="PF08681">
    <property type="entry name" value="TacA1"/>
    <property type="match status" value="1"/>
</dbReference>
<comment type="caution">
    <text evidence="3">The sequence shown here is derived from an EMBL/GenBank/DDBJ whole genome shotgun (WGS) entry which is preliminary data.</text>
</comment>
<keyword evidence="4" id="KW-1185">Reference proteome</keyword>
<keyword evidence="1" id="KW-1277">Toxin-antitoxin system</keyword>